<feature type="transmembrane region" description="Helical" evidence="6">
    <location>
        <begin position="58"/>
        <end position="74"/>
    </location>
</feature>
<reference evidence="8" key="1">
    <citation type="submission" date="2017-01" db="EMBL/GenBank/DDBJ databases">
        <authorList>
            <person name="Varghese N."/>
            <person name="Submissions S."/>
        </authorList>
    </citation>
    <scope>NUCLEOTIDE SEQUENCE [LARGE SCALE GENOMIC DNA]</scope>
    <source>
        <strain evidence="8">DSM 45196</strain>
    </source>
</reference>
<comment type="subcellular location">
    <subcellularLocation>
        <location evidence="1">Membrane</location>
        <topology evidence="1">Multi-pass membrane protein</topology>
    </subcellularLocation>
</comment>
<evidence type="ECO:0000313" key="7">
    <source>
        <dbReference type="EMBL" id="SIS92373.1"/>
    </source>
</evidence>
<accession>A0A1N7N1T6</accession>
<evidence type="ECO:0000313" key="8">
    <source>
        <dbReference type="Proteomes" id="UP000186795"/>
    </source>
</evidence>
<dbReference type="Proteomes" id="UP000186795">
    <property type="component" value="Unassembled WGS sequence"/>
</dbReference>
<dbReference type="RefSeq" id="WP_076525390.1">
    <property type="nucleotide sequence ID" value="NZ_CP048103.1"/>
</dbReference>
<feature type="transmembrane region" description="Helical" evidence="6">
    <location>
        <begin position="32"/>
        <end position="52"/>
    </location>
</feature>
<evidence type="ECO:0000256" key="2">
    <source>
        <dbReference type="ARBA" id="ARBA00005268"/>
    </source>
</evidence>
<evidence type="ECO:0000256" key="1">
    <source>
        <dbReference type="ARBA" id="ARBA00004141"/>
    </source>
</evidence>
<sequence>MSTTATIATLGFIIIAMALSLWLKLKLEREILIATIRAAIQLMAIGYVLQLIFAADRWYFVLGMILLSILVAARNSASRGAGIPWIFTRVFVTIAAVSGLTLGMMLFLDMIEPRPQTLIPISGMLVGNAMVVSSLLLNRMKENAETMKEEILVALSLGATGAQASRRATHRAIRAGMIPIVDSMKTVGLVQLPGMMTGLILAGTSPVEAVRYQLLVMFSFTASSALVSILLGLMVYPTLFNSAHQFVGWQQTEGDK</sequence>
<comment type="similarity">
    <text evidence="2">Belongs to the UPF0014 family.</text>
</comment>
<feature type="transmembrane region" description="Helical" evidence="6">
    <location>
        <begin position="86"/>
        <end position="107"/>
    </location>
</feature>
<feature type="transmembrane region" description="Helical" evidence="6">
    <location>
        <begin position="214"/>
        <end position="236"/>
    </location>
</feature>
<protein>
    <submittedName>
        <fullName evidence="7">Putative ABC transport system permease protein</fullName>
    </submittedName>
</protein>
<name>A0A1N7N1T6_9BACL</name>
<gene>
    <name evidence="7" type="ORF">SAMN05421790_107203</name>
</gene>
<evidence type="ECO:0000256" key="3">
    <source>
        <dbReference type="ARBA" id="ARBA00022692"/>
    </source>
</evidence>
<dbReference type="InterPro" id="IPR005226">
    <property type="entry name" value="UPF0014_fam"/>
</dbReference>
<evidence type="ECO:0000256" key="4">
    <source>
        <dbReference type="ARBA" id="ARBA00022989"/>
    </source>
</evidence>
<keyword evidence="8" id="KW-1185">Reference proteome</keyword>
<dbReference type="EMBL" id="FTOD01000007">
    <property type="protein sequence ID" value="SIS92373.1"/>
    <property type="molecule type" value="Genomic_DNA"/>
</dbReference>
<evidence type="ECO:0000256" key="6">
    <source>
        <dbReference type="SAM" id="Phobius"/>
    </source>
</evidence>
<dbReference type="GO" id="GO:0005886">
    <property type="term" value="C:plasma membrane"/>
    <property type="evidence" value="ECO:0007669"/>
    <property type="project" value="TreeGrafter"/>
</dbReference>
<dbReference type="PANTHER" id="PTHR30028:SF0">
    <property type="entry name" value="PROTEIN ALUMINUM SENSITIVE 3"/>
    <property type="match status" value="1"/>
</dbReference>
<keyword evidence="3 6" id="KW-0812">Transmembrane</keyword>
<feature type="transmembrane region" description="Helical" evidence="6">
    <location>
        <begin position="119"/>
        <end position="138"/>
    </location>
</feature>
<feature type="transmembrane region" description="Helical" evidence="6">
    <location>
        <begin position="6"/>
        <end position="25"/>
    </location>
</feature>
<dbReference type="PANTHER" id="PTHR30028">
    <property type="entry name" value="UPF0014 INNER MEMBRANE PROTEIN YBBM-RELATED"/>
    <property type="match status" value="1"/>
</dbReference>
<evidence type="ECO:0000256" key="5">
    <source>
        <dbReference type="ARBA" id="ARBA00023136"/>
    </source>
</evidence>
<dbReference type="AlphaFoldDB" id="A0A1N7N1T6"/>
<keyword evidence="5 6" id="KW-0472">Membrane</keyword>
<proteinExistence type="inferred from homology"/>
<organism evidence="7 8">
    <name type="scientific">Kroppenstedtia eburnea</name>
    <dbReference type="NCBI Taxonomy" id="714067"/>
    <lineage>
        <taxon>Bacteria</taxon>
        <taxon>Bacillati</taxon>
        <taxon>Bacillota</taxon>
        <taxon>Bacilli</taxon>
        <taxon>Bacillales</taxon>
        <taxon>Thermoactinomycetaceae</taxon>
        <taxon>Kroppenstedtia</taxon>
    </lineage>
</organism>
<dbReference type="OrthoDB" id="9791807at2"/>
<dbReference type="Pfam" id="PF03649">
    <property type="entry name" value="UPF0014"/>
    <property type="match status" value="1"/>
</dbReference>
<keyword evidence="4 6" id="KW-1133">Transmembrane helix</keyword>